<evidence type="ECO:0000313" key="7">
    <source>
        <dbReference type="EMBL" id="AZF67452.1"/>
    </source>
</evidence>
<dbReference type="Proteomes" id="UP000267993">
    <property type="component" value="Chromosome"/>
</dbReference>
<dbReference type="PATRIC" id="fig|2287.6.peg.567"/>
<reference evidence="16 17" key="1">
    <citation type="journal article" date="2015" name="Genome Announc.">
        <title>Complete Genome Sequence of Sulfolobus solfataricus Strain 98/2 and Evolved Derivatives.</title>
        <authorList>
            <person name="McCarthy S."/>
            <person name="Gradnigo J."/>
            <person name="Johnson T."/>
            <person name="Payne S."/>
            <person name="Lipzen A."/>
            <person name="Martin J."/>
            <person name="Schackwitz W."/>
            <person name="Moriyama E."/>
            <person name="Blum P."/>
        </authorList>
    </citation>
    <scope>NUCLEOTIDE SEQUENCE [LARGE SCALE GENOMIC DNA]</scope>
    <source>
        <strain evidence="16">98/2 SULC</strain>
        <strain evidence="4">SARC-B</strain>
        <strain evidence="5">SARC-C</strain>
        <strain evidence="6 18">SULA</strain>
        <strain evidence="17">SULB</strain>
    </source>
</reference>
<reference evidence="6" key="5">
    <citation type="submission" date="2018-10" db="EMBL/GenBank/DDBJ databases">
        <authorList>
            <person name="McCarthy S."/>
            <person name="Gradnigo J."/>
            <person name="Johnson T."/>
            <person name="Payne S."/>
            <person name="Lipzen A."/>
            <person name="Schackwitz W."/>
            <person name="Martin J."/>
            <person name="Moriyama E."/>
            <person name="Blum P."/>
        </authorList>
    </citation>
    <scope>NUCLEOTIDE SEQUENCE</scope>
    <source>
        <strain evidence="4">SARC-B</strain>
        <strain evidence="5">SARC-C</strain>
        <strain evidence="6">SULA</strain>
    </source>
</reference>
<keyword evidence="15" id="KW-0808">Transferase</keyword>
<dbReference type="GeneID" id="1452769"/>
<dbReference type="EMBL" id="CP033238">
    <property type="protein sequence ID" value="AZF75314.1"/>
    <property type="molecule type" value="Genomic_DNA"/>
</dbReference>
<evidence type="ECO:0000313" key="25">
    <source>
        <dbReference type="Proteomes" id="UP000278715"/>
    </source>
</evidence>
<gene>
    <name evidence="14" type="ORF">HFC64_09015</name>
    <name evidence="15" type="ORF">SSOP1_2863</name>
    <name evidence="6" type="ORF">SULA_0542</name>
    <name evidence="4" type="ORF">SULB_0544</name>
    <name evidence="5" type="ORF">SULC_0542</name>
    <name evidence="7" type="ORF">SULG_02780</name>
    <name evidence="8" type="ORF">SULH_02780</name>
    <name evidence="9" type="ORF">SULI_02780</name>
    <name evidence="10" type="ORF">SULM_02780</name>
    <name evidence="11" type="ORF">SULN_02780</name>
    <name evidence="12" type="ORF">SULO_02790</name>
    <name evidence="13" type="ORF">SULZ_02825</name>
</gene>
<sequence>MKVIDIANPIVITIFPESSLKEAIDILSNNPSGRIVVLKEEKPIGIVSTRDVVASFSEYGTNIYDLKVKDIMSKDLVIVSPNDDVNHVVRIMLMNNIGGIPVVDNNVIVGIFTEREILKLIASSMFSGLVDSVMSSNIISIGEENTIMDAAKLMVMNNVRRLPVFSKDNRLVGIITAADIVKYLAKNKNIGKVLDAGTKNPITINRYYSILNAAKLMIEKRIGTLLVMENQKLVGIVTERDLMYAYINIA</sequence>
<evidence type="ECO:0000313" key="12">
    <source>
        <dbReference type="EMBL" id="AZF80529.1"/>
    </source>
</evidence>
<organism evidence="6 18">
    <name type="scientific">Saccharolobus solfataricus</name>
    <name type="common">Sulfolobus solfataricus</name>
    <dbReference type="NCBI Taxonomy" id="2287"/>
    <lineage>
        <taxon>Archaea</taxon>
        <taxon>Thermoproteota</taxon>
        <taxon>Thermoprotei</taxon>
        <taxon>Sulfolobales</taxon>
        <taxon>Sulfolobaceae</taxon>
        <taxon>Saccharolobus</taxon>
    </lineage>
</organism>
<evidence type="ECO:0000313" key="15">
    <source>
        <dbReference type="EMBL" id="SAI86417.1"/>
    </source>
</evidence>
<feature type="domain" description="CBS" evidence="3">
    <location>
        <begin position="7"/>
        <end position="66"/>
    </location>
</feature>
<evidence type="ECO:0000313" key="14">
    <source>
        <dbReference type="EMBL" id="QPG49939.1"/>
    </source>
</evidence>
<dbReference type="EMBL" id="CP011056">
    <property type="protein sequence ID" value="AKA75640.1"/>
    <property type="molecule type" value="Genomic_DNA"/>
</dbReference>
<evidence type="ECO:0000313" key="24">
    <source>
        <dbReference type="Proteomes" id="UP000275843"/>
    </source>
</evidence>
<evidence type="ECO:0000313" key="16">
    <source>
        <dbReference type="Proteomes" id="UP000033057"/>
    </source>
</evidence>
<evidence type="ECO:0000313" key="23">
    <source>
        <dbReference type="Proteomes" id="UP000273443"/>
    </source>
</evidence>
<dbReference type="GeneID" id="44128483"/>
<evidence type="ECO:0000313" key="4">
    <source>
        <dbReference type="EMBL" id="AKA72941.1"/>
    </source>
</evidence>
<dbReference type="AlphaFoldDB" id="A0A0E3KBE3"/>
<dbReference type="EMBL" id="CP050869">
    <property type="protein sequence ID" value="QPG49939.1"/>
    <property type="molecule type" value="Genomic_DNA"/>
</dbReference>
<dbReference type="Proteomes" id="UP000282269">
    <property type="component" value="Chromosome"/>
</dbReference>
<evidence type="ECO:0000313" key="13">
    <source>
        <dbReference type="EMBL" id="AZF83137.1"/>
    </source>
</evidence>
<reference evidence="20 21" key="4">
    <citation type="journal article" date="2018" name="Proc. Natl. Acad. Sci. U.S.A.">
        <title>Nonmutational mechanism of inheritance in the Archaeon Sulfolobus solfataricus.</title>
        <authorList>
            <person name="Payne S."/>
            <person name="McCarthy S."/>
            <person name="Johnson T."/>
            <person name="North E."/>
            <person name="Blum P."/>
        </authorList>
    </citation>
    <scope>NUCLEOTIDE SEQUENCE [LARGE SCALE GENOMIC DNA]</scope>
    <source>
        <strain evidence="8 20">SARC-H</strain>
        <strain evidence="9 24">SARC-I</strain>
        <strain evidence="11 25">SARC-N</strain>
        <strain evidence="12 26">SARC-O</strain>
        <strain evidence="13 21">SUL120</strain>
        <strain evidence="7 22">SULG</strain>
        <strain evidence="10 23">SULM</strain>
    </source>
</reference>
<evidence type="ECO:0000313" key="21">
    <source>
        <dbReference type="Proteomes" id="UP000269431"/>
    </source>
</evidence>
<dbReference type="PANTHER" id="PTHR43080:SF2">
    <property type="entry name" value="CBS DOMAIN-CONTAINING PROTEIN"/>
    <property type="match status" value="1"/>
</dbReference>
<evidence type="ECO:0000313" key="20">
    <source>
        <dbReference type="Proteomes" id="UP000267993"/>
    </source>
</evidence>
<reference evidence="15" key="3">
    <citation type="submission" date="2016-04" db="EMBL/GenBank/DDBJ databases">
        <authorList>
            <person name="Evans L.H."/>
            <person name="Alamgir A."/>
            <person name="Owens N."/>
            <person name="Weber N.D."/>
            <person name="Virtaneva K."/>
            <person name="Barbian K."/>
            <person name="Babar A."/>
            <person name="Rosenke K."/>
        </authorList>
    </citation>
    <scope>NUCLEOTIDE SEQUENCE</scope>
    <source>
        <strain evidence="15">P1</strain>
    </source>
</reference>
<dbReference type="Pfam" id="PF00571">
    <property type="entry name" value="CBS"/>
    <property type="match status" value="4"/>
</dbReference>
<dbReference type="Proteomes" id="UP000278715">
    <property type="component" value="Chromosome"/>
</dbReference>
<keyword evidence="15" id="KW-0418">Kinase</keyword>
<protein>
    <submittedName>
        <fullName evidence="6">CBS domain-containing protein</fullName>
    </submittedName>
    <submittedName>
        <fullName evidence="15">Histidine kinase</fullName>
    </submittedName>
</protein>
<evidence type="ECO:0000313" key="19">
    <source>
        <dbReference type="Proteomes" id="UP000076770"/>
    </source>
</evidence>
<dbReference type="PANTHER" id="PTHR43080">
    <property type="entry name" value="CBS DOMAIN-CONTAINING PROTEIN CBSX3, MITOCHONDRIAL"/>
    <property type="match status" value="1"/>
</dbReference>
<evidence type="ECO:0000313" key="26">
    <source>
        <dbReference type="Proteomes" id="UP000282269"/>
    </source>
</evidence>
<dbReference type="Proteomes" id="UP000033057">
    <property type="component" value="Chromosome"/>
</dbReference>
<dbReference type="Proteomes" id="UP000275843">
    <property type="component" value="Chromosome"/>
</dbReference>
<evidence type="ECO:0000313" key="27">
    <source>
        <dbReference type="Proteomes" id="UP000594632"/>
    </source>
</evidence>
<dbReference type="InterPro" id="IPR000644">
    <property type="entry name" value="CBS_dom"/>
</dbReference>
<keyword evidence="1 2" id="KW-0129">CBS domain</keyword>
<dbReference type="OrthoDB" id="43333at2157"/>
<dbReference type="KEGG" id="ssof:SULC_0542"/>
<dbReference type="InterPro" id="IPR051257">
    <property type="entry name" value="Diverse_CBS-Domain"/>
</dbReference>
<evidence type="ECO:0000313" key="10">
    <source>
        <dbReference type="EMBL" id="AZF75314.1"/>
    </source>
</evidence>
<evidence type="ECO:0000313" key="9">
    <source>
        <dbReference type="EMBL" id="AZF72692.1"/>
    </source>
</evidence>
<dbReference type="Proteomes" id="UP000594632">
    <property type="component" value="Chromosome"/>
</dbReference>
<feature type="domain" description="CBS" evidence="3">
    <location>
        <begin position="197"/>
        <end position="250"/>
    </location>
</feature>
<dbReference type="Proteomes" id="UP000076770">
    <property type="component" value="Chromosome i"/>
</dbReference>
<dbReference type="RefSeq" id="WP_009990275.1">
    <property type="nucleotide sequence ID" value="NZ_CP011055.2"/>
</dbReference>
<name>A0A0E3KBE3_SACSO</name>
<evidence type="ECO:0000259" key="3">
    <source>
        <dbReference type="PROSITE" id="PS51371"/>
    </source>
</evidence>
<evidence type="ECO:0000256" key="1">
    <source>
        <dbReference type="ARBA" id="ARBA00023122"/>
    </source>
</evidence>
<dbReference type="EMBL" id="CP011057">
    <property type="protein sequence ID" value="AKA78333.1"/>
    <property type="molecule type" value="Genomic_DNA"/>
</dbReference>
<evidence type="ECO:0000313" key="5">
    <source>
        <dbReference type="EMBL" id="AKA75640.1"/>
    </source>
</evidence>
<feature type="domain" description="CBS" evidence="3">
    <location>
        <begin position="134"/>
        <end position="190"/>
    </location>
</feature>
<dbReference type="Proteomes" id="UP000033085">
    <property type="component" value="Chromosome"/>
</dbReference>
<dbReference type="GO" id="GO:0016301">
    <property type="term" value="F:kinase activity"/>
    <property type="evidence" value="ECO:0007669"/>
    <property type="project" value="UniProtKB-KW"/>
</dbReference>
<dbReference type="EMBL" id="CP033239">
    <property type="protein sequence ID" value="AZF77923.1"/>
    <property type="molecule type" value="Genomic_DNA"/>
</dbReference>
<dbReference type="SMART" id="SM00116">
    <property type="entry name" value="CBS"/>
    <property type="match status" value="4"/>
</dbReference>
<dbReference type="EMBL" id="CP033241">
    <property type="protein sequence ID" value="AZF83137.1"/>
    <property type="molecule type" value="Genomic_DNA"/>
</dbReference>
<dbReference type="EMBL" id="CP011055">
    <property type="protein sequence ID" value="AKA72941.1"/>
    <property type="molecule type" value="Genomic_DNA"/>
</dbReference>
<dbReference type="Gene3D" id="3.10.580.10">
    <property type="entry name" value="CBS-domain"/>
    <property type="match status" value="2"/>
</dbReference>
<dbReference type="EMBL" id="CP033235">
    <property type="protein sequence ID" value="AZF67452.1"/>
    <property type="molecule type" value="Genomic_DNA"/>
</dbReference>
<dbReference type="SUPFAM" id="SSF54631">
    <property type="entry name" value="CBS-domain pair"/>
    <property type="match status" value="3"/>
</dbReference>
<dbReference type="EMBL" id="CP033237">
    <property type="protein sequence ID" value="AZF72692.1"/>
    <property type="molecule type" value="Genomic_DNA"/>
</dbReference>
<dbReference type="EMBL" id="CP033236">
    <property type="protein sequence ID" value="AZF70072.1"/>
    <property type="molecule type" value="Genomic_DNA"/>
</dbReference>
<evidence type="ECO:0000313" key="11">
    <source>
        <dbReference type="EMBL" id="AZF77923.1"/>
    </source>
</evidence>
<dbReference type="KEGG" id="ssoa:SULA_0542"/>
<reference evidence="14 27" key="6">
    <citation type="journal article" date="2020" name="Nat. Commun.">
        <title>The structures of two archaeal type IV pili illuminate evolutionary relationships.</title>
        <authorList>
            <person name="Wang F."/>
            <person name="Baquero D.P."/>
            <person name="Su Z."/>
            <person name="Beltran L.C."/>
            <person name="Prangishvili D."/>
            <person name="Krupovic M."/>
            <person name="Egelman E.H."/>
        </authorList>
    </citation>
    <scope>NUCLEOTIDE SEQUENCE [LARGE SCALE GENOMIC DNA]</scope>
    <source>
        <strain evidence="14 27">POZ149</strain>
    </source>
</reference>
<dbReference type="KEGG" id="ssol:SULB_0544"/>
<feature type="domain" description="CBS" evidence="3">
    <location>
        <begin position="72"/>
        <end position="132"/>
    </location>
</feature>
<evidence type="ECO:0000313" key="8">
    <source>
        <dbReference type="EMBL" id="AZF70072.1"/>
    </source>
</evidence>
<reference evidence="19" key="2">
    <citation type="submission" date="2016-04" db="EMBL/GenBank/DDBJ databases">
        <authorList>
            <person name="Shah S.A."/>
            <person name="Garrett R.A."/>
        </authorList>
    </citation>
    <scope>NUCLEOTIDE SEQUENCE [LARGE SCALE GENOMIC DNA]</scope>
    <source>
        <strain evidence="19">ATCC 35091 / DSM 1616 / JCM 8930 / NBRC 15331 / P1</strain>
    </source>
</reference>
<accession>A0A0E3KBE3</accession>
<dbReference type="PROSITE" id="PS51371">
    <property type="entry name" value="CBS"/>
    <property type="match status" value="4"/>
</dbReference>
<dbReference type="EMBL" id="CP033240">
    <property type="protein sequence ID" value="AZF80529.1"/>
    <property type="molecule type" value="Genomic_DNA"/>
</dbReference>
<evidence type="ECO:0000313" key="18">
    <source>
        <dbReference type="Proteomes" id="UP000033106"/>
    </source>
</evidence>
<dbReference type="Proteomes" id="UP000033106">
    <property type="component" value="Chromosome"/>
</dbReference>
<evidence type="ECO:0000313" key="22">
    <source>
        <dbReference type="Proteomes" id="UP000273194"/>
    </source>
</evidence>
<evidence type="ECO:0000313" key="6">
    <source>
        <dbReference type="EMBL" id="AKA78333.1"/>
    </source>
</evidence>
<dbReference type="OMA" id="GSDWAFN"/>
<evidence type="ECO:0000256" key="2">
    <source>
        <dbReference type="PROSITE-ProRule" id="PRU00703"/>
    </source>
</evidence>
<dbReference type="InterPro" id="IPR046342">
    <property type="entry name" value="CBS_dom_sf"/>
</dbReference>
<dbReference type="EMBL" id="LT549890">
    <property type="protein sequence ID" value="SAI86417.1"/>
    <property type="molecule type" value="Genomic_DNA"/>
</dbReference>
<dbReference type="Proteomes" id="UP000273194">
    <property type="component" value="Chromosome"/>
</dbReference>
<dbReference type="Proteomes" id="UP000273443">
    <property type="component" value="Chromosome"/>
</dbReference>
<evidence type="ECO:0000313" key="17">
    <source>
        <dbReference type="Proteomes" id="UP000033085"/>
    </source>
</evidence>
<proteinExistence type="predicted"/>
<dbReference type="Proteomes" id="UP000269431">
    <property type="component" value="Chromosome"/>
</dbReference>